<feature type="domain" description="Transposase Tc1-like" evidence="1">
    <location>
        <begin position="56"/>
        <end position="126"/>
    </location>
</feature>
<comment type="caution">
    <text evidence="2">The sequence shown here is derived from an EMBL/GenBank/DDBJ whole genome shotgun (WGS) entry which is preliminary data.</text>
</comment>
<protein>
    <submittedName>
        <fullName evidence="2">9038_t:CDS:1</fullName>
    </submittedName>
</protein>
<dbReference type="EMBL" id="CAJVPL010001311">
    <property type="protein sequence ID" value="CAG8564274.1"/>
    <property type="molecule type" value="Genomic_DNA"/>
</dbReference>
<dbReference type="Proteomes" id="UP000789831">
    <property type="component" value="Unassembled WGS sequence"/>
</dbReference>
<gene>
    <name evidence="2" type="ORF">AGERDE_LOCUS7306</name>
</gene>
<dbReference type="OrthoDB" id="2416077at2759"/>
<sequence>MGRNRDLTNGECRTVEILEKQGMSAAKIACVLERSATGQKLKNSGRKLIVDDRSERLILRKIKANPMVRRMSKRLLATKISSTNISPRTLIRNLKKNGIKSNIARKKPWANEADRIKRLNWAKTKLDQRLATPTVKSGRKSIMVCGCMNGEKYGSIILDVIYPMIMVAEEAIFPEDNAPIHRSKPVKIIVELDNGVVTTITRPESN</sequence>
<dbReference type="Gene3D" id="3.30.420.10">
    <property type="entry name" value="Ribonuclease H-like superfamily/Ribonuclease H"/>
    <property type="match status" value="1"/>
</dbReference>
<keyword evidence="3" id="KW-1185">Reference proteome</keyword>
<reference evidence="2" key="1">
    <citation type="submission" date="2021-06" db="EMBL/GenBank/DDBJ databases">
        <authorList>
            <person name="Kallberg Y."/>
            <person name="Tangrot J."/>
            <person name="Rosling A."/>
        </authorList>
    </citation>
    <scope>NUCLEOTIDE SEQUENCE</scope>
    <source>
        <strain evidence="2">MT106</strain>
    </source>
</reference>
<evidence type="ECO:0000313" key="3">
    <source>
        <dbReference type="Proteomes" id="UP000789831"/>
    </source>
</evidence>
<evidence type="ECO:0000259" key="1">
    <source>
        <dbReference type="Pfam" id="PF01498"/>
    </source>
</evidence>
<dbReference type="InterPro" id="IPR002492">
    <property type="entry name" value="Transposase_Tc1-like"/>
</dbReference>
<name>A0A9N9BHM9_9GLOM</name>
<accession>A0A9N9BHM9</accession>
<dbReference type="AlphaFoldDB" id="A0A9N9BHM9"/>
<evidence type="ECO:0000313" key="2">
    <source>
        <dbReference type="EMBL" id="CAG8564274.1"/>
    </source>
</evidence>
<dbReference type="InterPro" id="IPR036397">
    <property type="entry name" value="RNaseH_sf"/>
</dbReference>
<dbReference type="GO" id="GO:0003677">
    <property type="term" value="F:DNA binding"/>
    <property type="evidence" value="ECO:0007669"/>
    <property type="project" value="InterPro"/>
</dbReference>
<organism evidence="2 3">
    <name type="scientific">Ambispora gerdemannii</name>
    <dbReference type="NCBI Taxonomy" id="144530"/>
    <lineage>
        <taxon>Eukaryota</taxon>
        <taxon>Fungi</taxon>
        <taxon>Fungi incertae sedis</taxon>
        <taxon>Mucoromycota</taxon>
        <taxon>Glomeromycotina</taxon>
        <taxon>Glomeromycetes</taxon>
        <taxon>Archaeosporales</taxon>
        <taxon>Ambisporaceae</taxon>
        <taxon>Ambispora</taxon>
    </lineage>
</organism>
<dbReference type="Pfam" id="PF01498">
    <property type="entry name" value="HTH_Tnp_Tc3_2"/>
    <property type="match status" value="1"/>
</dbReference>
<dbReference type="GO" id="GO:0006313">
    <property type="term" value="P:DNA transposition"/>
    <property type="evidence" value="ECO:0007669"/>
    <property type="project" value="InterPro"/>
</dbReference>
<dbReference type="GO" id="GO:0015074">
    <property type="term" value="P:DNA integration"/>
    <property type="evidence" value="ECO:0007669"/>
    <property type="project" value="InterPro"/>
</dbReference>
<proteinExistence type="predicted"/>